<feature type="region of interest" description="Disordered" evidence="1">
    <location>
        <begin position="374"/>
        <end position="397"/>
    </location>
</feature>
<dbReference type="eggNOG" id="ENOG502SH67">
    <property type="taxonomic scope" value="Eukaryota"/>
</dbReference>
<accession>Q4QEV7</accession>
<dbReference type="HOGENOM" id="CLU_278431_0_0_1"/>
<feature type="region of interest" description="Disordered" evidence="1">
    <location>
        <begin position="436"/>
        <end position="474"/>
    </location>
</feature>
<name>Q4QEV7_LEIMA</name>
<sequence>MSGRRVADTAVSDSGELVEALLHVFHPLLLCVADALASATAVTPPQAVAGGCVADGGSQGTVSLWLEGGETGAKTAAAPAPNTQDAASAQHSTATASFMVLEGAAGAFSPVAPAPARDSSPPPADTTAVFCAAEEDEAGGHDDEGGNNRKAAQQRLPTALVHDKLSAAQGASDVECRDGGHGVDSDAAKEVTAGLRCSARKESVVACPPSSTSSLPHATSPSSAFMSANSDEASATMPRKRGRPLLSRTATARLHKKEDAAKTPEQALPRVPAPPPHAARPFCFTVPNAMLWETVAALAEAVLIGGACFSWLQGEVQRRADAQQQHGEGQRGAKTAPSLSLPSPARVLADALLGFGHLSVTAAHMRWREFAVSSKDGASPTGSGSHEPGERGNGDSGVFAALPAEVQDAVFTAVAAALVRAAAVHTAQLLSPLCATTPGDARLTQRGGERVGQQQDVPDPAQCRGDSPSFAAPPRATAHVAPVDDSSAASPHLQTNCGCRAASAPSFQWQQWAERRLAAEAQGFTNATGAPLTFRMVQEMVKHQNRRTLQAQQLQQPRPTAMSATLSCSPASVSPASAAAVAPGASGPRGDAFVATATTGAPSATAAAGQPPSRTAESPLSVLMRQAEAQDHSCFYVQVSTGDRDGATRTEATVAPAGNTAVRASEFTVQVLCSALASAMTDGAAAGTLHDSATTEATRLVDDAAAGSGGVLVCACAAKREQHGEARNPHRLAGDARCGLVRQWCAGLEQLACITSSMSCRSGTARRTRHASFSVSVAALFAYLRDSSVNPPLQLLADYARGTGKVTSASPKAPDPATRAIHGGHAATAGAAAATVGTAVHQSPWTTARWSMRPVIGIGEVDYAADHFTRSGEHRRDHAQGVAALSSLPTDSAADAYPPNRSTPSALIDAGSPQEGPSKQQKTDAGQAASASPRLPPAVEWLRLSDEHGHPSQSDKAEVIDSAPPALQQSATRVVERSTAALFQRVLAPIIAGEQGDARISADVVNPLEEVGAVLATLDAVCAGRTLVDTTAWRYGRNRMNVAAFSIVGLALPDSDKGGSAGQGNDDVGKDGASLDSTHDSPQGPSAERATLQSTWEEPSTAPVPACRALLPLGLYHHECGVLHVVDGATYALEID</sequence>
<dbReference type="InParanoid" id="Q4QEV7"/>
<dbReference type="RefSeq" id="XP_001682141.1">
    <property type="nucleotide sequence ID" value="XM_001682089.1"/>
</dbReference>
<dbReference type="GeneID" id="5650608"/>
<dbReference type="Proteomes" id="UP000000542">
    <property type="component" value="Chromosome 16"/>
</dbReference>
<feature type="region of interest" description="Disordered" evidence="1">
    <location>
        <begin position="1056"/>
        <end position="1098"/>
    </location>
</feature>
<feature type="region of interest" description="Disordered" evidence="1">
    <location>
        <begin position="889"/>
        <end position="933"/>
    </location>
</feature>
<gene>
    <name evidence="2" type="ORF">LMJF_16_0620</name>
</gene>
<dbReference type="VEuPathDB" id="TriTrypDB:LMJFC_160012600"/>
<feature type="region of interest" description="Disordered" evidence="1">
    <location>
        <begin position="206"/>
        <end position="276"/>
    </location>
</feature>
<proteinExistence type="predicted"/>
<protein>
    <submittedName>
        <fullName evidence="2">Uncharacterized protein</fullName>
    </submittedName>
</protein>
<dbReference type="OMA" id="WRYGRNR"/>
<reference evidence="2 3" key="2">
    <citation type="journal article" date="2011" name="Genome Res.">
        <title>Chromosome and gene copy number variation allow major structural change between species and strains of Leishmania.</title>
        <authorList>
            <person name="Rogers M.B."/>
            <person name="Hilley J.D."/>
            <person name="Dickens N.J."/>
            <person name="Wilkes J."/>
            <person name="Bates P.A."/>
            <person name="Depledge D.P."/>
            <person name="Harris D."/>
            <person name="Her Y."/>
            <person name="Herzyk P."/>
            <person name="Imamura H."/>
            <person name="Otto T.D."/>
            <person name="Sanders M."/>
            <person name="Seeger K."/>
            <person name="Dujardin J.C."/>
            <person name="Berriman M."/>
            <person name="Smith D.F."/>
            <person name="Hertz-Fowler C."/>
            <person name="Mottram J.C."/>
        </authorList>
    </citation>
    <scope>NUCLEOTIDE SEQUENCE [LARGE SCALE GENOMIC DNA]</scope>
    <source>
        <strain evidence="3">MHOM/IL/81/Friedlin</strain>
    </source>
</reference>
<dbReference type="AlphaFoldDB" id="Q4QEV7"/>
<feature type="compositionally biased region" description="Polar residues" evidence="1">
    <location>
        <begin position="209"/>
        <end position="233"/>
    </location>
</feature>
<keyword evidence="3" id="KW-1185">Reference proteome</keyword>
<dbReference type="VEuPathDB" id="TriTrypDB:LMJLV39_160011600"/>
<organism evidence="2 3">
    <name type="scientific">Leishmania major</name>
    <dbReference type="NCBI Taxonomy" id="5664"/>
    <lineage>
        <taxon>Eukaryota</taxon>
        <taxon>Discoba</taxon>
        <taxon>Euglenozoa</taxon>
        <taxon>Kinetoplastea</taxon>
        <taxon>Metakinetoplastina</taxon>
        <taxon>Trypanosomatida</taxon>
        <taxon>Trypanosomatidae</taxon>
        <taxon>Leishmaniinae</taxon>
        <taxon>Leishmania</taxon>
    </lineage>
</organism>
<reference evidence="2 3" key="1">
    <citation type="journal article" date="2005" name="Science">
        <title>The genome of the kinetoplastid parasite, Leishmania major.</title>
        <authorList>
            <person name="Ivens A.C."/>
            <person name="Peacock C.S."/>
            <person name="Worthey E.A."/>
            <person name="Murphy L."/>
            <person name="Aggarwal G."/>
            <person name="Berriman M."/>
            <person name="Sisk E."/>
            <person name="Rajandream M.A."/>
            <person name="Adlem E."/>
            <person name="Aert R."/>
            <person name="Anupama A."/>
            <person name="Apostolou Z."/>
            <person name="Attipoe P."/>
            <person name="Bason N."/>
            <person name="Bauser C."/>
            <person name="Beck A."/>
            <person name="Beverley S.M."/>
            <person name="Bianchettin G."/>
            <person name="Borzym K."/>
            <person name="Bothe G."/>
            <person name="Bruschi C.V."/>
            <person name="Collins M."/>
            <person name="Cadag E."/>
            <person name="Ciarloni L."/>
            <person name="Clayton C."/>
            <person name="Coulson R.M."/>
            <person name="Cronin A."/>
            <person name="Cruz A.K."/>
            <person name="Davies R.M."/>
            <person name="De Gaudenzi J."/>
            <person name="Dobson D.E."/>
            <person name="Duesterhoeft A."/>
            <person name="Fazelina G."/>
            <person name="Fosker N."/>
            <person name="Frasch A.C."/>
            <person name="Fraser A."/>
            <person name="Fuchs M."/>
            <person name="Gabel C."/>
            <person name="Goble A."/>
            <person name="Goffeau A."/>
            <person name="Harris D."/>
            <person name="Hertz-Fowler C."/>
            <person name="Hilbert H."/>
            <person name="Horn D."/>
            <person name="Huang Y."/>
            <person name="Klages S."/>
            <person name="Knights A."/>
            <person name="Kube M."/>
            <person name="Larke N."/>
            <person name="Litvin L."/>
            <person name="Lord A."/>
            <person name="Louie T."/>
            <person name="Marra M."/>
            <person name="Masuy D."/>
            <person name="Matthews K."/>
            <person name="Michaeli S."/>
            <person name="Mottram J.C."/>
            <person name="Muller-Auer S."/>
            <person name="Munden H."/>
            <person name="Nelson S."/>
            <person name="Norbertczak H."/>
            <person name="Oliver K."/>
            <person name="O'neil S."/>
            <person name="Pentony M."/>
            <person name="Pohl T.M."/>
            <person name="Price C."/>
            <person name="Purnelle B."/>
            <person name="Quail M.A."/>
            <person name="Rabbinowitsch E."/>
            <person name="Reinhardt R."/>
            <person name="Rieger M."/>
            <person name="Rinta J."/>
            <person name="Robben J."/>
            <person name="Robertson L."/>
            <person name="Ruiz J.C."/>
            <person name="Rutter S."/>
            <person name="Saunders D."/>
            <person name="Schafer M."/>
            <person name="Schein J."/>
            <person name="Schwartz D.C."/>
            <person name="Seeger K."/>
            <person name="Seyler A."/>
            <person name="Sharp S."/>
            <person name="Shin H."/>
            <person name="Sivam D."/>
            <person name="Squares R."/>
            <person name="Squares S."/>
            <person name="Tosato V."/>
            <person name="Vogt C."/>
            <person name="Volckaert G."/>
            <person name="Wambutt R."/>
            <person name="Warren T."/>
            <person name="Wedler H."/>
            <person name="Woodward J."/>
            <person name="Zhou S."/>
            <person name="Zimmermann W."/>
            <person name="Smith D.F."/>
            <person name="Blackwell J.M."/>
            <person name="Stuart K.D."/>
            <person name="Barrell B."/>
            <person name="Myler P.J."/>
        </authorList>
    </citation>
    <scope>NUCLEOTIDE SEQUENCE [LARGE SCALE GENOMIC DNA]</scope>
    <source>
        <strain evidence="3">MHOM/IL/81/Friedlin</strain>
    </source>
</reference>
<dbReference type="EMBL" id="FR796412">
    <property type="protein sequence ID" value="CAJ03585.1"/>
    <property type="molecule type" value="Genomic_DNA"/>
</dbReference>
<feature type="compositionally biased region" description="Polar residues" evidence="1">
    <location>
        <begin position="915"/>
        <end position="924"/>
    </location>
</feature>
<dbReference type="VEuPathDB" id="TriTrypDB:LMJSD75_160011400"/>
<evidence type="ECO:0000313" key="2">
    <source>
        <dbReference type="EMBL" id="CAJ03585.1"/>
    </source>
</evidence>
<evidence type="ECO:0000256" key="1">
    <source>
        <dbReference type="SAM" id="MobiDB-lite"/>
    </source>
</evidence>
<feature type="region of interest" description="Disordered" evidence="1">
    <location>
        <begin position="320"/>
        <end position="340"/>
    </location>
</feature>
<evidence type="ECO:0000313" key="3">
    <source>
        <dbReference type="Proteomes" id="UP000000542"/>
    </source>
</evidence>
<dbReference type="KEGG" id="lma:LMJF_16_0620"/>
<dbReference type="VEuPathDB" id="TriTrypDB:LmjF.16.0620"/>